<protein>
    <submittedName>
        <fullName evidence="1">Uncharacterized protein</fullName>
    </submittedName>
</protein>
<gene>
    <name evidence="1" type="ORF">GUJ93_ZPchr0007g5675</name>
</gene>
<reference evidence="1" key="1">
    <citation type="journal article" date="2021" name="bioRxiv">
        <title>Whole Genome Assembly and Annotation of Northern Wild Rice, Zizania palustris L., Supports a Whole Genome Duplication in the Zizania Genus.</title>
        <authorList>
            <person name="Haas M."/>
            <person name="Kono T."/>
            <person name="Macchietto M."/>
            <person name="Millas R."/>
            <person name="McGilp L."/>
            <person name="Shao M."/>
            <person name="Duquette J."/>
            <person name="Hirsch C.N."/>
            <person name="Kimball J."/>
        </authorList>
    </citation>
    <scope>NUCLEOTIDE SEQUENCE</scope>
    <source>
        <tissue evidence="1">Fresh leaf tissue</tissue>
    </source>
</reference>
<comment type="caution">
    <text evidence="1">The sequence shown here is derived from an EMBL/GenBank/DDBJ whole genome shotgun (WGS) entry which is preliminary data.</text>
</comment>
<organism evidence="1 2">
    <name type="scientific">Zizania palustris</name>
    <name type="common">Northern wild rice</name>
    <dbReference type="NCBI Taxonomy" id="103762"/>
    <lineage>
        <taxon>Eukaryota</taxon>
        <taxon>Viridiplantae</taxon>
        <taxon>Streptophyta</taxon>
        <taxon>Embryophyta</taxon>
        <taxon>Tracheophyta</taxon>
        <taxon>Spermatophyta</taxon>
        <taxon>Magnoliopsida</taxon>
        <taxon>Liliopsida</taxon>
        <taxon>Poales</taxon>
        <taxon>Poaceae</taxon>
        <taxon>BOP clade</taxon>
        <taxon>Oryzoideae</taxon>
        <taxon>Oryzeae</taxon>
        <taxon>Zizaniinae</taxon>
        <taxon>Zizania</taxon>
    </lineage>
</organism>
<name>A0A8J5VSB4_ZIZPA</name>
<evidence type="ECO:0000313" key="1">
    <source>
        <dbReference type="EMBL" id="KAG8079110.1"/>
    </source>
</evidence>
<sequence length="102" mass="11681">MVHRTRTHSYEQMAIYPQLDQSLVAVYCTVRSWLDMHGDMELLPLPGDANMALAVGLWLVLPRTQPKGIHRLVISSPALWICLWLPRPRQAAIERLELHSSI</sequence>
<accession>A0A8J5VSB4</accession>
<reference evidence="1" key="2">
    <citation type="submission" date="2021-02" db="EMBL/GenBank/DDBJ databases">
        <authorList>
            <person name="Kimball J.A."/>
            <person name="Haas M.W."/>
            <person name="Macchietto M."/>
            <person name="Kono T."/>
            <person name="Duquette J."/>
            <person name="Shao M."/>
        </authorList>
    </citation>
    <scope>NUCLEOTIDE SEQUENCE</scope>
    <source>
        <tissue evidence="1">Fresh leaf tissue</tissue>
    </source>
</reference>
<keyword evidence="2" id="KW-1185">Reference proteome</keyword>
<dbReference type="EMBL" id="JAAALK010000282">
    <property type="protein sequence ID" value="KAG8079110.1"/>
    <property type="molecule type" value="Genomic_DNA"/>
</dbReference>
<evidence type="ECO:0000313" key="2">
    <source>
        <dbReference type="Proteomes" id="UP000729402"/>
    </source>
</evidence>
<dbReference type="AlphaFoldDB" id="A0A8J5VSB4"/>
<dbReference type="Proteomes" id="UP000729402">
    <property type="component" value="Unassembled WGS sequence"/>
</dbReference>
<proteinExistence type="predicted"/>